<organism evidence="1 2">
    <name type="scientific">Flavobacterium alvei</name>
    <dbReference type="NCBI Taxonomy" id="2080416"/>
    <lineage>
        <taxon>Bacteria</taxon>
        <taxon>Pseudomonadati</taxon>
        <taxon>Bacteroidota</taxon>
        <taxon>Flavobacteriia</taxon>
        <taxon>Flavobacteriales</taxon>
        <taxon>Flavobacteriaceae</taxon>
        <taxon>Flavobacterium</taxon>
    </lineage>
</organism>
<dbReference type="Proteomes" id="UP000237310">
    <property type="component" value="Unassembled WGS sequence"/>
</dbReference>
<gene>
    <name evidence="1" type="ORF">C3L50_16010</name>
</gene>
<reference evidence="1 2" key="1">
    <citation type="submission" date="2018-01" db="EMBL/GenBank/DDBJ databases">
        <authorList>
            <person name="Gaut B.S."/>
            <person name="Morton B.R."/>
            <person name="Clegg M.T."/>
            <person name="Duvall M.R."/>
        </authorList>
    </citation>
    <scope>NUCLEOTIDE SEQUENCE [LARGE SCALE GENOMIC DNA]</scope>
    <source>
        <strain evidence="1 2">HR-AY</strain>
    </source>
</reference>
<dbReference type="OrthoDB" id="9903544at2"/>
<dbReference type="EMBL" id="PQVG01000015">
    <property type="protein sequence ID" value="POY35521.1"/>
    <property type="molecule type" value="Genomic_DNA"/>
</dbReference>
<evidence type="ECO:0000313" key="1">
    <source>
        <dbReference type="EMBL" id="POY35521.1"/>
    </source>
</evidence>
<accession>A0A2S4ZYW2</accession>
<protein>
    <submittedName>
        <fullName evidence="1">Uncharacterized protein</fullName>
    </submittedName>
</protein>
<name>A0A2S4ZYW2_9FLAO</name>
<keyword evidence="2" id="KW-1185">Reference proteome</keyword>
<proteinExistence type="predicted"/>
<evidence type="ECO:0000313" key="2">
    <source>
        <dbReference type="Proteomes" id="UP000237310"/>
    </source>
</evidence>
<sequence>MKTDSSLLLYNKYYSLTNKEIEVELKNKTKWRGKFLGYFRGEKNYISKWQLVDIDVLFGSDNFGFLMGRIIVHKDIVKIFFFQDNSIMIL</sequence>
<dbReference type="RefSeq" id="WP_103807192.1">
    <property type="nucleotide sequence ID" value="NZ_PQVG01000015.1"/>
</dbReference>
<dbReference type="AlphaFoldDB" id="A0A2S4ZYW2"/>
<comment type="caution">
    <text evidence="1">The sequence shown here is derived from an EMBL/GenBank/DDBJ whole genome shotgun (WGS) entry which is preliminary data.</text>
</comment>